<dbReference type="Proteomes" id="UP000314294">
    <property type="component" value="Unassembled WGS sequence"/>
</dbReference>
<evidence type="ECO:0000313" key="2">
    <source>
        <dbReference type="Proteomes" id="UP000314294"/>
    </source>
</evidence>
<proteinExistence type="predicted"/>
<protein>
    <submittedName>
        <fullName evidence="1">Uncharacterized protein</fullName>
    </submittedName>
</protein>
<dbReference type="AlphaFoldDB" id="A0A4Z2HSL6"/>
<gene>
    <name evidence="1" type="ORF">EYF80_021457</name>
</gene>
<accession>A0A4Z2HSL6</accession>
<evidence type="ECO:0000313" key="1">
    <source>
        <dbReference type="EMBL" id="TNN68275.1"/>
    </source>
</evidence>
<sequence>MTPELIPVGGSTEVTDPVYLKQLPWIQPFLCCGWSPMSWSVVTPIQRWYKVLKKLSNLCLLLMKKSKRTLEKEKGCLLHTIRGRRRMLGPLQHYS</sequence>
<organism evidence="1 2">
    <name type="scientific">Liparis tanakae</name>
    <name type="common">Tanaka's snailfish</name>
    <dbReference type="NCBI Taxonomy" id="230148"/>
    <lineage>
        <taxon>Eukaryota</taxon>
        <taxon>Metazoa</taxon>
        <taxon>Chordata</taxon>
        <taxon>Craniata</taxon>
        <taxon>Vertebrata</taxon>
        <taxon>Euteleostomi</taxon>
        <taxon>Actinopterygii</taxon>
        <taxon>Neopterygii</taxon>
        <taxon>Teleostei</taxon>
        <taxon>Neoteleostei</taxon>
        <taxon>Acanthomorphata</taxon>
        <taxon>Eupercaria</taxon>
        <taxon>Perciformes</taxon>
        <taxon>Cottioidei</taxon>
        <taxon>Cottales</taxon>
        <taxon>Liparidae</taxon>
        <taxon>Liparis</taxon>
    </lineage>
</organism>
<dbReference type="EMBL" id="SRLO01000192">
    <property type="protein sequence ID" value="TNN68275.1"/>
    <property type="molecule type" value="Genomic_DNA"/>
</dbReference>
<reference evidence="1 2" key="1">
    <citation type="submission" date="2019-03" db="EMBL/GenBank/DDBJ databases">
        <title>First draft genome of Liparis tanakae, snailfish: a comprehensive survey of snailfish specific genes.</title>
        <authorList>
            <person name="Kim W."/>
            <person name="Song I."/>
            <person name="Jeong J.-H."/>
            <person name="Kim D."/>
            <person name="Kim S."/>
            <person name="Ryu S."/>
            <person name="Song J.Y."/>
            <person name="Lee S.K."/>
        </authorList>
    </citation>
    <scope>NUCLEOTIDE SEQUENCE [LARGE SCALE GENOMIC DNA]</scope>
    <source>
        <tissue evidence="1">Muscle</tissue>
    </source>
</reference>
<comment type="caution">
    <text evidence="1">The sequence shown here is derived from an EMBL/GenBank/DDBJ whole genome shotgun (WGS) entry which is preliminary data.</text>
</comment>
<name>A0A4Z2HSL6_9TELE</name>
<keyword evidence="2" id="KW-1185">Reference proteome</keyword>